<dbReference type="GO" id="GO:0006729">
    <property type="term" value="P:tetrahydrobiopterin biosynthetic process"/>
    <property type="evidence" value="ECO:0007669"/>
    <property type="project" value="InterPro"/>
</dbReference>
<dbReference type="Pfam" id="PF01329">
    <property type="entry name" value="Pterin_4a"/>
    <property type="match status" value="1"/>
</dbReference>
<dbReference type="PANTHER" id="PTHR12599:SF0">
    <property type="entry name" value="PTERIN-4-ALPHA-CARBINOLAMINE DEHYDRATASE"/>
    <property type="match status" value="1"/>
</dbReference>
<dbReference type="CDD" id="cd00488">
    <property type="entry name" value="PCD_DCoH"/>
    <property type="match status" value="1"/>
</dbReference>
<protein>
    <recommendedName>
        <fullName evidence="3">4a-hydroxytetrahydrobiopterin dehydratase</fullName>
        <ecNumber evidence="3">4.2.1.96</ecNumber>
    </recommendedName>
</protein>
<comment type="similarity">
    <text evidence="2">Belongs to the pterin-4-alpha-carbinolamine dehydratase family.</text>
</comment>
<dbReference type="AlphaFoldDB" id="X1DSD6"/>
<dbReference type="InterPro" id="IPR001533">
    <property type="entry name" value="Pterin_deHydtase"/>
</dbReference>
<evidence type="ECO:0000256" key="4">
    <source>
        <dbReference type="ARBA" id="ARBA00023239"/>
    </source>
</evidence>
<gene>
    <name evidence="5" type="ORF">S01H4_59370</name>
</gene>
<evidence type="ECO:0000256" key="2">
    <source>
        <dbReference type="ARBA" id="ARBA00006472"/>
    </source>
</evidence>
<sequence>MLDVIPGWKKVDGSVDKIAKTYKFKDFKESMEFVNKVAEIAEQEDHHPDILIHWNEVT</sequence>
<keyword evidence="4" id="KW-0456">Lyase</keyword>
<organism evidence="5">
    <name type="scientific">marine sediment metagenome</name>
    <dbReference type="NCBI Taxonomy" id="412755"/>
    <lineage>
        <taxon>unclassified sequences</taxon>
        <taxon>metagenomes</taxon>
        <taxon>ecological metagenomes</taxon>
    </lineage>
</organism>
<proteinExistence type="inferred from homology"/>
<comment type="catalytic activity">
    <reaction evidence="1">
        <text>(4aS,6R)-4a-hydroxy-L-erythro-5,6,7,8-tetrahydrobiopterin = (6R)-L-erythro-6,7-dihydrobiopterin + H2O</text>
        <dbReference type="Rhea" id="RHEA:11920"/>
        <dbReference type="ChEBI" id="CHEBI:15377"/>
        <dbReference type="ChEBI" id="CHEBI:15642"/>
        <dbReference type="ChEBI" id="CHEBI:43120"/>
        <dbReference type="EC" id="4.2.1.96"/>
    </reaction>
</comment>
<comment type="caution">
    <text evidence="5">The sequence shown here is derived from an EMBL/GenBank/DDBJ whole genome shotgun (WGS) entry which is preliminary data.</text>
</comment>
<evidence type="ECO:0000313" key="5">
    <source>
        <dbReference type="EMBL" id="GAH07889.1"/>
    </source>
</evidence>
<evidence type="ECO:0000256" key="1">
    <source>
        <dbReference type="ARBA" id="ARBA00001554"/>
    </source>
</evidence>
<accession>X1DSD6</accession>
<dbReference type="Gene3D" id="3.30.1360.20">
    <property type="entry name" value="Transcriptional coactivator/pterin dehydratase"/>
    <property type="match status" value="1"/>
</dbReference>
<feature type="non-terminal residue" evidence="5">
    <location>
        <position position="58"/>
    </location>
</feature>
<dbReference type="PANTHER" id="PTHR12599">
    <property type="entry name" value="PTERIN-4-ALPHA-CARBINOLAMINE DEHYDRATASE"/>
    <property type="match status" value="1"/>
</dbReference>
<dbReference type="SUPFAM" id="SSF55248">
    <property type="entry name" value="PCD-like"/>
    <property type="match status" value="1"/>
</dbReference>
<dbReference type="EMBL" id="BART01034806">
    <property type="protein sequence ID" value="GAH07889.1"/>
    <property type="molecule type" value="Genomic_DNA"/>
</dbReference>
<dbReference type="EC" id="4.2.1.96" evidence="3"/>
<reference evidence="5" key="1">
    <citation type="journal article" date="2014" name="Front. Microbiol.">
        <title>High frequency of phylogenetically diverse reductive dehalogenase-homologous genes in deep subseafloor sedimentary metagenomes.</title>
        <authorList>
            <person name="Kawai M."/>
            <person name="Futagami T."/>
            <person name="Toyoda A."/>
            <person name="Takaki Y."/>
            <person name="Nishi S."/>
            <person name="Hori S."/>
            <person name="Arai W."/>
            <person name="Tsubouchi T."/>
            <person name="Morono Y."/>
            <person name="Uchiyama I."/>
            <person name="Ito T."/>
            <person name="Fujiyama A."/>
            <person name="Inagaki F."/>
            <person name="Takami H."/>
        </authorList>
    </citation>
    <scope>NUCLEOTIDE SEQUENCE</scope>
    <source>
        <strain evidence="5">Expedition CK06-06</strain>
    </source>
</reference>
<dbReference type="InterPro" id="IPR036428">
    <property type="entry name" value="PCD_sf"/>
</dbReference>
<dbReference type="GO" id="GO:0008124">
    <property type="term" value="F:4-alpha-hydroxytetrahydrobiopterin dehydratase activity"/>
    <property type="evidence" value="ECO:0007669"/>
    <property type="project" value="UniProtKB-EC"/>
</dbReference>
<name>X1DSD6_9ZZZZ</name>
<evidence type="ECO:0000256" key="3">
    <source>
        <dbReference type="ARBA" id="ARBA00013252"/>
    </source>
</evidence>